<evidence type="ECO:0000256" key="7">
    <source>
        <dbReference type="SAM" id="MobiDB-lite"/>
    </source>
</evidence>
<comment type="cofactor">
    <cofactor evidence="1">
        <name>FMN</name>
        <dbReference type="ChEBI" id="CHEBI:58210"/>
    </cofactor>
</comment>
<dbReference type="CDD" id="cd02149">
    <property type="entry name" value="NfsB-like"/>
    <property type="match status" value="1"/>
</dbReference>
<comment type="caution">
    <text evidence="9">The sequence shown here is derived from an EMBL/GenBank/DDBJ whole genome shotgun (WGS) entry which is preliminary data.</text>
</comment>
<keyword evidence="6" id="KW-0560">Oxidoreductase</keyword>
<keyword evidence="4" id="KW-0288">FMN</keyword>
<proteinExistence type="inferred from homology"/>
<feature type="region of interest" description="Disordered" evidence="7">
    <location>
        <begin position="189"/>
        <end position="209"/>
    </location>
</feature>
<evidence type="ECO:0000256" key="4">
    <source>
        <dbReference type="ARBA" id="ARBA00022643"/>
    </source>
</evidence>
<gene>
    <name evidence="9" type="ORF">B7P33_08095</name>
</gene>
<organism evidence="9 10">
    <name type="scientific">Sediminicola luteus</name>
    <dbReference type="NCBI Taxonomy" id="319238"/>
    <lineage>
        <taxon>Bacteria</taxon>
        <taxon>Pseudomonadati</taxon>
        <taxon>Bacteroidota</taxon>
        <taxon>Flavobacteriia</taxon>
        <taxon>Flavobacteriales</taxon>
        <taxon>Flavobacteriaceae</taxon>
        <taxon>Sediminicola</taxon>
    </lineage>
</organism>
<comment type="similarity">
    <text evidence="2">Belongs to the nitroreductase family.</text>
</comment>
<feature type="domain" description="Nitroreductase" evidence="8">
    <location>
        <begin position="8"/>
        <end position="185"/>
    </location>
</feature>
<name>A0A2A4G8F5_9FLAO</name>
<dbReference type="RefSeq" id="WP_097440378.1">
    <property type="nucleotide sequence ID" value="NZ_KZ300476.1"/>
</dbReference>
<dbReference type="InterPro" id="IPR029479">
    <property type="entry name" value="Nitroreductase"/>
</dbReference>
<dbReference type="Pfam" id="PF00881">
    <property type="entry name" value="Nitroreductase"/>
    <property type="match status" value="1"/>
</dbReference>
<protein>
    <submittedName>
        <fullName evidence="9">NAD(P)H-dependent oxidoreductase</fullName>
    </submittedName>
</protein>
<evidence type="ECO:0000313" key="10">
    <source>
        <dbReference type="Proteomes" id="UP000219559"/>
    </source>
</evidence>
<dbReference type="InterPro" id="IPR000415">
    <property type="entry name" value="Nitroreductase-like"/>
</dbReference>
<dbReference type="PANTHER" id="PTHR43673:SF2">
    <property type="entry name" value="NITROREDUCTASE"/>
    <property type="match status" value="1"/>
</dbReference>
<dbReference type="AlphaFoldDB" id="A0A2A4G8F5"/>
<sequence length="209" mass="23781">MGLLENLQWRYATKKFDNTKKVSEDDITFLKKAISLAATSYGLEAYEVLIIENQDIKDRLKDASWGQAQVSDASHVFVFCNNTKISNELIDAYMDRKSNDQGIAKENLQGYGDFMKNTLLALPEDEAAHWTRRQTYIAGGNLMVACAELQIDSCPMEGFEAEKYNEILELDKDGLNACLVVPVGYRSEEDNNQHLPKTRKSLDQMFRHL</sequence>
<dbReference type="InterPro" id="IPR033878">
    <property type="entry name" value="NfsB-like"/>
</dbReference>
<evidence type="ECO:0000256" key="5">
    <source>
        <dbReference type="ARBA" id="ARBA00022857"/>
    </source>
</evidence>
<evidence type="ECO:0000256" key="1">
    <source>
        <dbReference type="ARBA" id="ARBA00001917"/>
    </source>
</evidence>
<dbReference type="EMBL" id="NBWU01000003">
    <property type="protein sequence ID" value="PCE64254.1"/>
    <property type="molecule type" value="Genomic_DNA"/>
</dbReference>
<keyword evidence="5" id="KW-0521">NADP</keyword>
<keyword evidence="3" id="KW-0285">Flavoprotein</keyword>
<dbReference type="OrthoDB" id="9809288at2"/>
<keyword evidence="10" id="KW-1185">Reference proteome</keyword>
<dbReference type="GO" id="GO:0016491">
    <property type="term" value="F:oxidoreductase activity"/>
    <property type="evidence" value="ECO:0007669"/>
    <property type="project" value="UniProtKB-KW"/>
</dbReference>
<dbReference type="PANTHER" id="PTHR43673">
    <property type="entry name" value="NAD(P)H NITROREDUCTASE YDGI-RELATED"/>
    <property type="match status" value="1"/>
</dbReference>
<evidence type="ECO:0000256" key="6">
    <source>
        <dbReference type="ARBA" id="ARBA00023002"/>
    </source>
</evidence>
<dbReference type="Gene3D" id="3.40.109.10">
    <property type="entry name" value="NADH Oxidase"/>
    <property type="match status" value="1"/>
</dbReference>
<feature type="compositionally biased region" description="Basic and acidic residues" evidence="7">
    <location>
        <begin position="200"/>
        <end position="209"/>
    </location>
</feature>
<dbReference type="Proteomes" id="UP000219559">
    <property type="component" value="Unassembled WGS sequence"/>
</dbReference>
<accession>A0A2A4G8F5</accession>
<reference evidence="9 10" key="1">
    <citation type="submission" date="2017-04" db="EMBL/GenBank/DDBJ databases">
        <title>A new member of the family Flavobacteriaceae isolated from ascidians.</title>
        <authorList>
            <person name="Chen L."/>
        </authorList>
    </citation>
    <scope>NUCLEOTIDE SEQUENCE [LARGE SCALE GENOMIC DNA]</scope>
    <source>
        <strain evidence="9 10">HQA918</strain>
    </source>
</reference>
<dbReference type="SUPFAM" id="SSF55469">
    <property type="entry name" value="FMN-dependent nitroreductase-like"/>
    <property type="match status" value="1"/>
</dbReference>
<evidence type="ECO:0000256" key="3">
    <source>
        <dbReference type="ARBA" id="ARBA00022630"/>
    </source>
</evidence>
<evidence type="ECO:0000256" key="2">
    <source>
        <dbReference type="ARBA" id="ARBA00007118"/>
    </source>
</evidence>
<evidence type="ECO:0000313" key="9">
    <source>
        <dbReference type="EMBL" id="PCE64254.1"/>
    </source>
</evidence>
<evidence type="ECO:0000259" key="8">
    <source>
        <dbReference type="Pfam" id="PF00881"/>
    </source>
</evidence>